<organism evidence="1 2">
    <name type="scientific">Panagrolaimus sp. ES5</name>
    <dbReference type="NCBI Taxonomy" id="591445"/>
    <lineage>
        <taxon>Eukaryota</taxon>
        <taxon>Metazoa</taxon>
        <taxon>Ecdysozoa</taxon>
        <taxon>Nematoda</taxon>
        <taxon>Chromadorea</taxon>
        <taxon>Rhabditida</taxon>
        <taxon>Tylenchina</taxon>
        <taxon>Panagrolaimomorpha</taxon>
        <taxon>Panagrolaimoidea</taxon>
        <taxon>Panagrolaimidae</taxon>
        <taxon>Panagrolaimus</taxon>
    </lineage>
</organism>
<evidence type="ECO:0000313" key="2">
    <source>
        <dbReference type="WBParaSite" id="ES5_v2.g21349.t1"/>
    </source>
</evidence>
<dbReference type="WBParaSite" id="ES5_v2.g21349.t1">
    <property type="protein sequence ID" value="ES5_v2.g21349.t1"/>
    <property type="gene ID" value="ES5_v2.g21349"/>
</dbReference>
<proteinExistence type="predicted"/>
<name>A0AC34FV67_9BILA</name>
<protein>
    <submittedName>
        <fullName evidence="2">Uncharacterized protein</fullName>
    </submittedName>
</protein>
<sequence length="90" mass="10381">MSFHEGDDVKNFVGTAATLKLSDSTDILINQKALLQLLFENQEIYLCKDDFDSIEEAVQFLKYFYDKTLELSKRVSIISEIIPAFKKLKN</sequence>
<reference evidence="2" key="1">
    <citation type="submission" date="2022-11" db="UniProtKB">
        <authorList>
            <consortium name="WormBaseParasite"/>
        </authorList>
    </citation>
    <scope>IDENTIFICATION</scope>
</reference>
<accession>A0AC34FV67</accession>
<dbReference type="Proteomes" id="UP000887579">
    <property type="component" value="Unplaced"/>
</dbReference>
<evidence type="ECO:0000313" key="1">
    <source>
        <dbReference type="Proteomes" id="UP000887579"/>
    </source>
</evidence>